<evidence type="ECO:0000313" key="9">
    <source>
        <dbReference type="Proteomes" id="UP000268436"/>
    </source>
</evidence>
<dbReference type="KEGG" id="mcs:DR90_533"/>
<keyword evidence="2" id="KW-0472">Membrane</keyword>
<protein>
    <submittedName>
        <fullName evidence="7">Membrane-bound lysozyme-inhibitor of c-type lysozyme family protein</fullName>
    </submittedName>
</protein>
<dbReference type="InterPro" id="IPR018660">
    <property type="entry name" value="MliC"/>
</dbReference>
<dbReference type="EMBL" id="RYER01000013">
    <property type="protein sequence ID" value="RUO17173.1"/>
    <property type="molecule type" value="Genomic_DNA"/>
</dbReference>
<evidence type="ECO:0000313" key="10">
    <source>
        <dbReference type="Proteomes" id="UP000280228"/>
    </source>
</evidence>
<sequence length="153" mass="16496">MKKLLLSSAAVMMAITGCTTPSTVSVPANQAGVVVVPTAGTHHHGTQHQHGVYGQDITAVYQCDEGAKVVANYQPENDRAVLTVSAPTWHLHNQEIVMRPAVRASGMRFVNDTNPNSVYDWHAKGSEALLSVILGETDQEHTLHCRTDSPALM</sequence>
<organism evidence="7 10">
    <name type="scientific">Moraxella catarrhalis</name>
    <name type="common">Branhamella catarrhalis</name>
    <dbReference type="NCBI Taxonomy" id="480"/>
    <lineage>
        <taxon>Bacteria</taxon>
        <taxon>Pseudomonadati</taxon>
        <taxon>Pseudomonadota</taxon>
        <taxon>Gammaproteobacteria</taxon>
        <taxon>Moraxellales</taxon>
        <taxon>Moraxellaceae</taxon>
        <taxon>Moraxella</taxon>
    </lineage>
</organism>
<dbReference type="Pfam" id="PF09864">
    <property type="entry name" value="MliC"/>
    <property type="match status" value="1"/>
</dbReference>
<evidence type="ECO:0000256" key="1">
    <source>
        <dbReference type="ARBA" id="ARBA00022729"/>
    </source>
</evidence>
<accession>A0A3A9QP72</accession>
<dbReference type="OMA" id="WANGKEY"/>
<keyword evidence="4" id="KW-0449">Lipoprotein</keyword>
<dbReference type="KEGG" id="mcat:MC25239_01350"/>
<name>A0A3A9QP72_MORCA</name>
<dbReference type="Proteomes" id="UP000280228">
    <property type="component" value="Chromosome"/>
</dbReference>
<evidence type="ECO:0000256" key="3">
    <source>
        <dbReference type="ARBA" id="ARBA00023139"/>
    </source>
</evidence>
<dbReference type="PROSITE" id="PS51257">
    <property type="entry name" value="PROKAR_LIPOPROTEIN"/>
    <property type="match status" value="1"/>
</dbReference>
<keyword evidence="1 5" id="KW-0732">Signal</keyword>
<proteinExistence type="predicted"/>
<evidence type="ECO:0000259" key="6">
    <source>
        <dbReference type="Pfam" id="PF09864"/>
    </source>
</evidence>
<keyword evidence="9" id="KW-1185">Reference proteome</keyword>
<dbReference type="GeneID" id="66585192"/>
<dbReference type="Gene3D" id="2.40.128.200">
    <property type="match status" value="1"/>
</dbReference>
<evidence type="ECO:0000256" key="4">
    <source>
        <dbReference type="ARBA" id="ARBA00023288"/>
    </source>
</evidence>
<gene>
    <name evidence="7" type="ORF">EJK53_1525</name>
    <name evidence="8" type="ORF">EJK54_1824</name>
</gene>
<dbReference type="InterPro" id="IPR036328">
    <property type="entry name" value="MliC_sf"/>
</dbReference>
<keyword evidence="3" id="KW-0564">Palmitate</keyword>
<reference evidence="9 10" key="1">
    <citation type="submission" date="2018-12" db="EMBL/GenBank/DDBJ databases">
        <title>Persistence of Moraxella catarrhalis in Chronic Obstructive Pulmonary Disease and Regulation of the Hag/MID Adhesin.</title>
        <authorList>
            <person name="Murphy T."/>
            <person name="Zhao X."/>
            <person name="Vyas G."/>
            <person name="Aluvathingal J."/>
            <person name="Nadendla S."/>
            <person name="Tallon L."/>
            <person name="Tettelin H."/>
        </authorList>
    </citation>
    <scope>NUCLEOTIDE SEQUENCE [LARGE SCALE GENOMIC DNA]</scope>
    <source>
        <strain evidence="8 9">173P27B1</strain>
        <strain evidence="7 10">46P58B1</strain>
    </source>
</reference>
<dbReference type="SUPFAM" id="SSF141488">
    <property type="entry name" value="YdhA-like"/>
    <property type="match status" value="1"/>
</dbReference>
<dbReference type="EMBL" id="CP034662">
    <property type="protein sequence ID" value="AZQ93982.1"/>
    <property type="molecule type" value="Genomic_DNA"/>
</dbReference>
<feature type="domain" description="C-type lysozyme inhibitor" evidence="6">
    <location>
        <begin position="61"/>
        <end position="132"/>
    </location>
</feature>
<evidence type="ECO:0000313" key="8">
    <source>
        <dbReference type="EMBL" id="RUO17173.1"/>
    </source>
</evidence>
<dbReference type="RefSeq" id="WP_003657612.1">
    <property type="nucleotide sequence ID" value="NZ_CP007669.1"/>
</dbReference>
<feature type="chain" id="PRO_5044588333" evidence="5">
    <location>
        <begin position="25"/>
        <end position="153"/>
    </location>
</feature>
<evidence type="ECO:0000256" key="2">
    <source>
        <dbReference type="ARBA" id="ARBA00023136"/>
    </source>
</evidence>
<evidence type="ECO:0000256" key="5">
    <source>
        <dbReference type="SAM" id="SignalP"/>
    </source>
</evidence>
<feature type="signal peptide" evidence="5">
    <location>
        <begin position="1"/>
        <end position="24"/>
    </location>
</feature>
<evidence type="ECO:0000313" key="7">
    <source>
        <dbReference type="EMBL" id="AZQ93982.1"/>
    </source>
</evidence>
<dbReference type="AlphaFoldDB" id="A0A3A9QP72"/>
<dbReference type="Proteomes" id="UP000268436">
    <property type="component" value="Unassembled WGS sequence"/>
</dbReference>